<feature type="transmembrane region" description="Helical" evidence="1">
    <location>
        <begin position="41"/>
        <end position="64"/>
    </location>
</feature>
<evidence type="ECO:0000313" key="3">
    <source>
        <dbReference type="Proteomes" id="UP000063781"/>
    </source>
</evidence>
<evidence type="ECO:0000256" key="1">
    <source>
        <dbReference type="SAM" id="Phobius"/>
    </source>
</evidence>
<dbReference type="Pfam" id="PF07099">
    <property type="entry name" value="DUF1361"/>
    <property type="match status" value="1"/>
</dbReference>
<gene>
    <name evidence="2" type="ORF">AOC36_05675</name>
</gene>
<keyword evidence="3" id="KW-1185">Reference proteome</keyword>
<protein>
    <recommendedName>
        <fullName evidence="4">DUF1361 domain-containing protein</fullName>
    </recommendedName>
</protein>
<sequence length="240" mass="28283">MDIQSLFLAVLLINVFAYITIRFRPKIYHVSLYRPMVWNFKLSLLPFVILIAFLGLFFVMLYFYSVFSIRYFNYIAYGVFFVGLFIWLLILPNSGYLITELNLNHREQDEHEVPIWYDIVSILSFALSGIFNTLTNIVLVQLTIIVAIDPEVITKQGMLKLIGTAVIINLFVAIGVYMGRYIRFNSWDILHPIQFTKRLWKHFKQKGVLKDFVLFVLFHTAFFTIMYFVLGLHTTFTRLM</sequence>
<keyword evidence="1" id="KW-0472">Membrane</keyword>
<dbReference type="InterPro" id="IPR009793">
    <property type="entry name" value="DUF1361"/>
</dbReference>
<accession>A0A0X8GZY7</accession>
<dbReference type="EMBL" id="CP013213">
    <property type="protein sequence ID" value="AMC93485.1"/>
    <property type="molecule type" value="Genomic_DNA"/>
</dbReference>
<dbReference type="KEGG" id="erl:AOC36_05675"/>
<keyword evidence="1" id="KW-1133">Transmembrane helix</keyword>
<feature type="transmembrane region" description="Helical" evidence="1">
    <location>
        <begin position="71"/>
        <end position="90"/>
    </location>
</feature>
<feature type="transmembrane region" description="Helical" evidence="1">
    <location>
        <begin position="212"/>
        <end position="232"/>
    </location>
</feature>
<organism evidence="2 3">
    <name type="scientific">Erysipelothrix larvae</name>
    <dbReference type="NCBI Taxonomy" id="1514105"/>
    <lineage>
        <taxon>Bacteria</taxon>
        <taxon>Bacillati</taxon>
        <taxon>Bacillota</taxon>
        <taxon>Erysipelotrichia</taxon>
        <taxon>Erysipelotrichales</taxon>
        <taxon>Erysipelotrichaceae</taxon>
        <taxon>Erysipelothrix</taxon>
    </lineage>
</organism>
<evidence type="ECO:0000313" key="2">
    <source>
        <dbReference type="EMBL" id="AMC93485.1"/>
    </source>
</evidence>
<proteinExistence type="predicted"/>
<reference evidence="2 3" key="1">
    <citation type="submission" date="2015-10" db="EMBL/GenBank/DDBJ databases">
        <title>Erysipelothrix larvae sp. LV19 isolated from the larval gut of the rhinoceros beetle, Trypoxylus dichotomus.</title>
        <authorList>
            <person name="Lim S."/>
            <person name="Kim B.-C."/>
        </authorList>
    </citation>
    <scope>NUCLEOTIDE SEQUENCE [LARGE SCALE GENOMIC DNA]</scope>
    <source>
        <strain evidence="2 3">LV19</strain>
    </source>
</reference>
<dbReference type="RefSeq" id="WP_067632320.1">
    <property type="nucleotide sequence ID" value="NZ_CP013213.1"/>
</dbReference>
<dbReference type="OrthoDB" id="4540541at2"/>
<keyword evidence="1" id="KW-0812">Transmembrane</keyword>
<dbReference type="STRING" id="1514105.AOC36_05675"/>
<name>A0A0X8GZY7_9FIRM</name>
<feature type="transmembrane region" description="Helical" evidence="1">
    <location>
        <begin position="158"/>
        <end position="178"/>
    </location>
</feature>
<feature type="transmembrane region" description="Helical" evidence="1">
    <location>
        <begin position="119"/>
        <end position="146"/>
    </location>
</feature>
<evidence type="ECO:0008006" key="4">
    <source>
        <dbReference type="Google" id="ProtNLM"/>
    </source>
</evidence>
<dbReference type="Proteomes" id="UP000063781">
    <property type="component" value="Chromosome"/>
</dbReference>
<dbReference type="AlphaFoldDB" id="A0A0X8GZY7"/>